<accession>A0ABV5P2V7</accession>
<dbReference type="EC" id="2.3.-.-" evidence="4"/>
<name>A0ABV5P2V7_9ACTN</name>
<dbReference type="Pfam" id="PF00583">
    <property type="entry name" value="Acetyltransf_1"/>
    <property type="match status" value="1"/>
</dbReference>
<dbReference type="EMBL" id="JBHMCF010000046">
    <property type="protein sequence ID" value="MFB9476274.1"/>
    <property type="molecule type" value="Genomic_DNA"/>
</dbReference>
<evidence type="ECO:0000256" key="1">
    <source>
        <dbReference type="ARBA" id="ARBA00022679"/>
    </source>
</evidence>
<sequence length="143" mass="15841">MISVRRATPDDATTVHGLMRGLADHQHQGSALTVTPGKLKELLGQAEVGYLIAERDGRAIGYVSWLERTSFWSGEDYLHLDDLYVAAGERGDRVGERLMHAIAAVAAGRVIRWEVAEANVGAQRFYERIGATLITKKIGRWRP</sequence>
<organism evidence="4 5">
    <name type="scientific">Nonomuraea salmonea</name>
    <dbReference type="NCBI Taxonomy" id="46181"/>
    <lineage>
        <taxon>Bacteria</taxon>
        <taxon>Bacillati</taxon>
        <taxon>Actinomycetota</taxon>
        <taxon>Actinomycetes</taxon>
        <taxon>Streptosporangiales</taxon>
        <taxon>Streptosporangiaceae</taxon>
        <taxon>Nonomuraea</taxon>
    </lineage>
</organism>
<dbReference type="PROSITE" id="PS51186">
    <property type="entry name" value="GNAT"/>
    <property type="match status" value="1"/>
</dbReference>
<keyword evidence="1 4" id="KW-0808">Transferase</keyword>
<keyword evidence="5" id="KW-1185">Reference proteome</keyword>
<dbReference type="CDD" id="cd04301">
    <property type="entry name" value="NAT_SF"/>
    <property type="match status" value="1"/>
</dbReference>
<dbReference type="InterPro" id="IPR016181">
    <property type="entry name" value="Acyl_CoA_acyltransferase"/>
</dbReference>
<evidence type="ECO:0000256" key="2">
    <source>
        <dbReference type="ARBA" id="ARBA00023315"/>
    </source>
</evidence>
<proteinExistence type="predicted"/>
<dbReference type="InterPro" id="IPR000182">
    <property type="entry name" value="GNAT_dom"/>
</dbReference>
<dbReference type="RefSeq" id="WP_345405177.1">
    <property type="nucleotide sequence ID" value="NZ_BAAAXS010000001.1"/>
</dbReference>
<evidence type="ECO:0000259" key="3">
    <source>
        <dbReference type="PROSITE" id="PS51186"/>
    </source>
</evidence>
<evidence type="ECO:0000313" key="5">
    <source>
        <dbReference type="Proteomes" id="UP001589568"/>
    </source>
</evidence>
<reference evidence="4 5" key="1">
    <citation type="submission" date="2024-09" db="EMBL/GenBank/DDBJ databases">
        <authorList>
            <person name="Sun Q."/>
            <person name="Mori K."/>
        </authorList>
    </citation>
    <scope>NUCLEOTIDE SEQUENCE [LARGE SCALE GENOMIC DNA]</scope>
    <source>
        <strain evidence="4 5">JCM 3324</strain>
    </source>
</reference>
<comment type="caution">
    <text evidence="4">The sequence shown here is derived from an EMBL/GenBank/DDBJ whole genome shotgun (WGS) entry which is preliminary data.</text>
</comment>
<gene>
    <name evidence="4" type="ORF">ACFFR3_42830</name>
</gene>
<dbReference type="PANTHER" id="PTHR10545">
    <property type="entry name" value="DIAMINE N-ACETYLTRANSFERASE"/>
    <property type="match status" value="1"/>
</dbReference>
<dbReference type="Gene3D" id="3.40.630.30">
    <property type="match status" value="1"/>
</dbReference>
<dbReference type="InterPro" id="IPR051016">
    <property type="entry name" value="Diverse_Substrate_AcTransf"/>
</dbReference>
<feature type="domain" description="N-acetyltransferase" evidence="3">
    <location>
        <begin position="2"/>
        <end position="143"/>
    </location>
</feature>
<protein>
    <submittedName>
        <fullName evidence="4">GNAT family N-acetyltransferase</fullName>
        <ecNumber evidence="4">2.3.-.-</ecNumber>
    </submittedName>
</protein>
<dbReference type="Proteomes" id="UP001589568">
    <property type="component" value="Unassembled WGS sequence"/>
</dbReference>
<dbReference type="GO" id="GO:0016746">
    <property type="term" value="F:acyltransferase activity"/>
    <property type="evidence" value="ECO:0007669"/>
    <property type="project" value="UniProtKB-KW"/>
</dbReference>
<dbReference type="PANTHER" id="PTHR10545:SF29">
    <property type="entry name" value="GH14572P-RELATED"/>
    <property type="match status" value="1"/>
</dbReference>
<keyword evidence="2 4" id="KW-0012">Acyltransferase</keyword>
<evidence type="ECO:0000313" key="4">
    <source>
        <dbReference type="EMBL" id="MFB9476274.1"/>
    </source>
</evidence>
<dbReference type="SUPFAM" id="SSF55729">
    <property type="entry name" value="Acyl-CoA N-acyltransferases (Nat)"/>
    <property type="match status" value="1"/>
</dbReference>